<organism evidence="2 3">
    <name type="scientific">Candidatus Daviesbacteria bacterium GW2011_GWA2_40_9</name>
    <dbReference type="NCBI Taxonomy" id="1618424"/>
    <lineage>
        <taxon>Bacteria</taxon>
        <taxon>Candidatus Daviesiibacteriota</taxon>
    </lineage>
</organism>
<evidence type="ECO:0000313" key="3">
    <source>
        <dbReference type="Proteomes" id="UP000034601"/>
    </source>
</evidence>
<sequence length="106" mass="11235">MFNLIQPVYAQGSVSLKTTYGFGWIGSLSEALGRLTGPAFAIAAVAVAFYFLIGAIKYLTSAGDKNAVASGRDMITHAIIGFMLLIFLFLILQYLPGAIGVGNPLF</sequence>
<protein>
    <submittedName>
        <fullName evidence="2">Uncharacterized protein</fullName>
    </submittedName>
</protein>
<name>A0A0G0U101_9BACT</name>
<keyword evidence="1" id="KW-0472">Membrane</keyword>
<dbReference type="Pfam" id="PF18895">
    <property type="entry name" value="T4SS_pilin"/>
    <property type="match status" value="1"/>
</dbReference>
<feature type="transmembrane region" description="Helical" evidence="1">
    <location>
        <begin position="74"/>
        <end position="95"/>
    </location>
</feature>
<accession>A0A0G0U101</accession>
<dbReference type="EMBL" id="LCAB01000009">
    <property type="protein sequence ID" value="KKR82778.1"/>
    <property type="molecule type" value="Genomic_DNA"/>
</dbReference>
<dbReference type="InterPro" id="IPR043993">
    <property type="entry name" value="T4SS_pilin"/>
</dbReference>
<proteinExistence type="predicted"/>
<evidence type="ECO:0000256" key="1">
    <source>
        <dbReference type="SAM" id="Phobius"/>
    </source>
</evidence>
<dbReference type="Proteomes" id="UP000034601">
    <property type="component" value="Unassembled WGS sequence"/>
</dbReference>
<reference evidence="2 3" key="1">
    <citation type="journal article" date="2015" name="Nature">
        <title>rRNA introns, odd ribosomes, and small enigmatic genomes across a large radiation of phyla.</title>
        <authorList>
            <person name="Brown C.T."/>
            <person name="Hug L.A."/>
            <person name="Thomas B.C."/>
            <person name="Sharon I."/>
            <person name="Castelle C.J."/>
            <person name="Singh A."/>
            <person name="Wilkins M.J."/>
            <person name="Williams K.H."/>
            <person name="Banfield J.F."/>
        </authorList>
    </citation>
    <scope>NUCLEOTIDE SEQUENCE [LARGE SCALE GENOMIC DNA]</scope>
</reference>
<gene>
    <name evidence="2" type="ORF">UU29_C0009G0049</name>
</gene>
<evidence type="ECO:0000313" key="2">
    <source>
        <dbReference type="EMBL" id="KKR82778.1"/>
    </source>
</evidence>
<dbReference type="AlphaFoldDB" id="A0A0G0U101"/>
<keyword evidence="1" id="KW-0812">Transmembrane</keyword>
<comment type="caution">
    <text evidence="2">The sequence shown here is derived from an EMBL/GenBank/DDBJ whole genome shotgun (WGS) entry which is preliminary data.</text>
</comment>
<keyword evidence="1" id="KW-1133">Transmembrane helix</keyword>
<feature type="transmembrane region" description="Helical" evidence="1">
    <location>
        <begin position="35"/>
        <end position="53"/>
    </location>
</feature>